<keyword evidence="16" id="KW-1185">Reference proteome</keyword>
<dbReference type="EMBL" id="GG738870">
    <property type="protein sequence ID" value="EFC44105.1"/>
    <property type="molecule type" value="Genomic_DNA"/>
</dbReference>
<evidence type="ECO:0000256" key="12">
    <source>
        <dbReference type="PIRSR" id="PIRSR606689-2"/>
    </source>
</evidence>
<dbReference type="VEuPathDB" id="AmoebaDB:NAEGRDRAFT_68064"/>
<dbReference type="GO" id="GO:0015031">
    <property type="term" value="P:protein transport"/>
    <property type="evidence" value="ECO:0007669"/>
    <property type="project" value="UniProtKB-KW"/>
</dbReference>
<dbReference type="SMART" id="SM00178">
    <property type="entry name" value="SAR"/>
    <property type="match status" value="1"/>
</dbReference>
<keyword evidence="8" id="KW-0333">Golgi apparatus</keyword>
<dbReference type="FunFam" id="3.40.50.300:FF:003500">
    <property type="entry name" value="ADP-ribosylation factor 1"/>
    <property type="match status" value="1"/>
</dbReference>
<keyword evidence="12" id="KW-0479">Metal-binding</keyword>
<evidence type="ECO:0000256" key="11">
    <source>
        <dbReference type="PIRSR" id="PIRSR606689-1"/>
    </source>
</evidence>
<sequence length="256" mass="29884">MLSLFKNLFGFGKKKKDELKITVMLIGLDNAGKSTFLASLKGHADFKPMPTVGFNREVLKHEHYEITYFDVGGGANIRAIWPNYFPSIHGAIFVIDSADEKRLEESRQTLVDSIKHPYFKGKPLLLLANKQDLPNSLEPSEISERLQLHELTEYVSSFNILPCIAKRELTKNKTDEHIVKGLDWLSSQIEKDLETLCSRIEKEEKEFEDEEKRLADEKWERVRKMREERARQQEEEERKKKEQEEDEKSSKKSNKD</sequence>
<dbReference type="NCBIfam" id="TIGR00231">
    <property type="entry name" value="small_GTP"/>
    <property type="match status" value="1"/>
</dbReference>
<evidence type="ECO:0000256" key="2">
    <source>
        <dbReference type="ARBA" id="ARBA00010290"/>
    </source>
</evidence>
<evidence type="ECO:0000256" key="4">
    <source>
        <dbReference type="ARBA" id="ARBA00022707"/>
    </source>
</evidence>
<evidence type="ECO:0008006" key="17">
    <source>
        <dbReference type="Google" id="ProtNLM"/>
    </source>
</evidence>
<dbReference type="GO" id="GO:0016192">
    <property type="term" value="P:vesicle-mediated transport"/>
    <property type="evidence" value="ECO:0007669"/>
    <property type="project" value="UniProtKB-KW"/>
</dbReference>
<dbReference type="AlphaFoldDB" id="D2VGQ9"/>
<feature type="binding site" evidence="11">
    <location>
        <begin position="129"/>
        <end position="132"/>
    </location>
    <ligand>
        <name>GTP</name>
        <dbReference type="ChEBI" id="CHEBI:37565"/>
    </ligand>
</feature>
<dbReference type="RefSeq" id="XP_002676849.1">
    <property type="nucleotide sequence ID" value="XM_002676803.1"/>
</dbReference>
<feature type="binding site" evidence="12">
    <location>
        <position position="34"/>
    </location>
    <ligand>
        <name>Mg(2+)</name>
        <dbReference type="ChEBI" id="CHEBI:18420"/>
    </ligand>
</feature>
<keyword evidence="7" id="KW-0653">Protein transport</keyword>
<evidence type="ECO:0000256" key="5">
    <source>
        <dbReference type="ARBA" id="ARBA00022741"/>
    </source>
</evidence>
<keyword evidence="12" id="KW-0460">Magnesium</keyword>
<dbReference type="InterPro" id="IPR027417">
    <property type="entry name" value="P-loop_NTPase"/>
</dbReference>
<feature type="region of interest" description="Disordered" evidence="14">
    <location>
        <begin position="225"/>
        <end position="256"/>
    </location>
</feature>
<evidence type="ECO:0000256" key="7">
    <source>
        <dbReference type="ARBA" id="ARBA00022927"/>
    </source>
</evidence>
<comment type="subcellular location">
    <subcellularLocation>
        <location evidence="1">Golgi apparatus</location>
    </subcellularLocation>
</comment>
<dbReference type="PANTHER" id="PTHR46090">
    <property type="entry name" value="ADP-RIBOSYLATION FACTOR-LIKE PROTEIN 13B"/>
    <property type="match status" value="1"/>
</dbReference>
<dbReference type="GeneID" id="8847856"/>
<reference evidence="15 16" key="1">
    <citation type="journal article" date="2010" name="Cell">
        <title>The genome of Naegleria gruberi illuminates early eukaryotic versatility.</title>
        <authorList>
            <person name="Fritz-Laylin L.K."/>
            <person name="Prochnik S.E."/>
            <person name="Ginger M.L."/>
            <person name="Dacks J.B."/>
            <person name="Carpenter M.L."/>
            <person name="Field M.C."/>
            <person name="Kuo A."/>
            <person name="Paredez A."/>
            <person name="Chapman J."/>
            <person name="Pham J."/>
            <person name="Shu S."/>
            <person name="Neupane R."/>
            <person name="Cipriano M."/>
            <person name="Mancuso J."/>
            <person name="Tu H."/>
            <person name="Salamov A."/>
            <person name="Lindquist E."/>
            <person name="Shapiro H."/>
            <person name="Lucas S."/>
            <person name="Grigoriev I.V."/>
            <person name="Cande W.Z."/>
            <person name="Fulton C."/>
            <person name="Rokhsar D.S."/>
            <person name="Dawson S.C."/>
        </authorList>
    </citation>
    <scope>NUCLEOTIDE SEQUENCE [LARGE SCALE GENOMIC DNA]</scope>
    <source>
        <strain evidence="15 16">NEG-M</strain>
    </source>
</reference>
<evidence type="ECO:0000313" key="16">
    <source>
        <dbReference type="Proteomes" id="UP000006671"/>
    </source>
</evidence>
<dbReference type="Proteomes" id="UP000006671">
    <property type="component" value="Unassembled WGS sequence"/>
</dbReference>
<protein>
    <recommendedName>
        <fullName evidence="17">ARF/SAR family small GTPase</fullName>
    </recommendedName>
</protein>
<evidence type="ECO:0000256" key="9">
    <source>
        <dbReference type="ARBA" id="ARBA00023134"/>
    </source>
</evidence>
<dbReference type="Pfam" id="PF00025">
    <property type="entry name" value="Arf"/>
    <property type="match status" value="1"/>
</dbReference>
<feature type="binding site" evidence="11">
    <location>
        <position position="73"/>
    </location>
    <ligand>
        <name>GTP</name>
        <dbReference type="ChEBI" id="CHEBI:37565"/>
    </ligand>
</feature>
<dbReference type="SMART" id="SM00177">
    <property type="entry name" value="ARF"/>
    <property type="match status" value="1"/>
</dbReference>
<dbReference type="eggNOG" id="KOG0070">
    <property type="taxonomic scope" value="Eukaryota"/>
</dbReference>
<dbReference type="PROSITE" id="PS51419">
    <property type="entry name" value="RAB"/>
    <property type="match status" value="1"/>
</dbReference>
<evidence type="ECO:0000256" key="3">
    <source>
        <dbReference type="ARBA" id="ARBA00022448"/>
    </source>
</evidence>
<evidence type="ECO:0000256" key="6">
    <source>
        <dbReference type="ARBA" id="ARBA00022892"/>
    </source>
</evidence>
<keyword evidence="9 11" id="KW-0342">GTP-binding</keyword>
<dbReference type="InterPro" id="IPR051995">
    <property type="entry name" value="Ciliary_GTPase"/>
</dbReference>
<evidence type="ECO:0000256" key="1">
    <source>
        <dbReference type="ARBA" id="ARBA00004555"/>
    </source>
</evidence>
<dbReference type="GO" id="GO:0046872">
    <property type="term" value="F:metal ion binding"/>
    <property type="evidence" value="ECO:0007669"/>
    <property type="project" value="UniProtKB-KW"/>
</dbReference>
<accession>D2VGQ9</accession>
<dbReference type="GO" id="GO:0005794">
    <property type="term" value="C:Golgi apparatus"/>
    <property type="evidence" value="ECO:0007669"/>
    <property type="project" value="UniProtKB-SubCell"/>
</dbReference>
<dbReference type="InterPro" id="IPR005225">
    <property type="entry name" value="Small_GTP-bd"/>
</dbReference>
<dbReference type="Gene3D" id="3.40.50.300">
    <property type="entry name" value="P-loop containing nucleotide triphosphate hydrolases"/>
    <property type="match status" value="1"/>
</dbReference>
<dbReference type="PROSITE" id="PS51417">
    <property type="entry name" value="ARF"/>
    <property type="match status" value="1"/>
</dbReference>
<proteinExistence type="inferred from homology"/>
<dbReference type="InParanoid" id="D2VGQ9"/>
<evidence type="ECO:0000256" key="10">
    <source>
        <dbReference type="ARBA" id="ARBA00023288"/>
    </source>
</evidence>
<feature type="binding site" evidence="11">
    <location>
        <begin position="27"/>
        <end position="34"/>
    </location>
    <ligand>
        <name>GTP</name>
        <dbReference type="ChEBI" id="CHEBI:37565"/>
    </ligand>
</feature>
<organism evidence="16">
    <name type="scientific">Naegleria gruberi</name>
    <name type="common">Amoeba</name>
    <dbReference type="NCBI Taxonomy" id="5762"/>
    <lineage>
        <taxon>Eukaryota</taxon>
        <taxon>Discoba</taxon>
        <taxon>Heterolobosea</taxon>
        <taxon>Tetramitia</taxon>
        <taxon>Eutetramitia</taxon>
        <taxon>Vahlkampfiidae</taxon>
        <taxon>Naegleria</taxon>
    </lineage>
</organism>
<dbReference type="GO" id="GO:0005525">
    <property type="term" value="F:GTP binding"/>
    <property type="evidence" value="ECO:0007669"/>
    <property type="project" value="UniProtKB-KW"/>
</dbReference>
<dbReference type="PRINTS" id="PR00328">
    <property type="entry name" value="SAR1GTPBP"/>
</dbReference>
<dbReference type="SUPFAM" id="SSF52540">
    <property type="entry name" value="P-loop containing nucleoside triphosphate hydrolases"/>
    <property type="match status" value="1"/>
</dbReference>
<name>D2VGQ9_NAEGR</name>
<comment type="similarity">
    <text evidence="2 13">Belongs to the small GTPase superfamily. Arf family.</text>
</comment>
<dbReference type="OrthoDB" id="14717at2759"/>
<keyword evidence="6" id="KW-0931">ER-Golgi transport</keyword>
<keyword evidence="4" id="KW-0519">Myristate</keyword>
<evidence type="ECO:0000256" key="8">
    <source>
        <dbReference type="ARBA" id="ARBA00023034"/>
    </source>
</evidence>
<dbReference type="InterPro" id="IPR006689">
    <property type="entry name" value="Small_GTPase_ARF/SAR"/>
</dbReference>
<feature type="binding site" evidence="12">
    <location>
        <position position="51"/>
    </location>
    <ligand>
        <name>Mg(2+)</name>
        <dbReference type="ChEBI" id="CHEBI:18420"/>
    </ligand>
</feature>
<gene>
    <name evidence="15" type="ORF">NAEGRDRAFT_68064</name>
</gene>
<keyword evidence="5 11" id="KW-0547">Nucleotide-binding</keyword>
<dbReference type="PANTHER" id="PTHR46090:SF2">
    <property type="entry name" value="ADP-RIBOSYLATION FACTOR-LIKE PROTEIN 13B"/>
    <property type="match status" value="1"/>
</dbReference>
<keyword evidence="10" id="KW-0449">Lipoprotein</keyword>
<evidence type="ECO:0000313" key="15">
    <source>
        <dbReference type="EMBL" id="EFC44105.1"/>
    </source>
</evidence>
<evidence type="ECO:0000256" key="13">
    <source>
        <dbReference type="RuleBase" id="RU003925"/>
    </source>
</evidence>
<dbReference type="STRING" id="5762.D2VGQ9"/>
<evidence type="ECO:0000256" key="14">
    <source>
        <dbReference type="SAM" id="MobiDB-lite"/>
    </source>
</evidence>
<dbReference type="KEGG" id="ngr:NAEGRDRAFT_68064"/>
<keyword evidence="3" id="KW-0813">Transport</keyword>
<dbReference type="GO" id="GO:0003924">
    <property type="term" value="F:GTPase activity"/>
    <property type="evidence" value="ECO:0007669"/>
    <property type="project" value="InterPro"/>
</dbReference>